<feature type="compositionally biased region" description="Low complexity" evidence="5">
    <location>
        <begin position="508"/>
        <end position="519"/>
    </location>
</feature>
<dbReference type="SMART" id="SM00220">
    <property type="entry name" value="S_TKc"/>
    <property type="match status" value="1"/>
</dbReference>
<dbReference type="PANTHER" id="PTHR43289:SF34">
    <property type="entry name" value="SERINE_THREONINE-PROTEIN KINASE YBDM-RELATED"/>
    <property type="match status" value="1"/>
</dbReference>
<dbReference type="Pfam" id="PF00069">
    <property type="entry name" value="Pkinase"/>
    <property type="match status" value="1"/>
</dbReference>
<reference evidence="8" key="1">
    <citation type="journal article" date="2019" name="Int. J. Syst. Evol. Microbiol.">
        <title>The Global Catalogue of Microorganisms (GCM) 10K type strain sequencing project: providing services to taxonomists for standard genome sequencing and annotation.</title>
        <authorList>
            <consortium name="The Broad Institute Genomics Platform"/>
            <consortium name="The Broad Institute Genome Sequencing Center for Infectious Disease"/>
            <person name="Wu L."/>
            <person name="Ma J."/>
        </authorList>
    </citation>
    <scope>NUCLEOTIDE SEQUENCE [LARGE SCALE GENOMIC DNA]</scope>
    <source>
        <strain evidence="8">TBRC 7912</strain>
    </source>
</reference>
<name>A0ABV8ETB5_9ACTN</name>
<evidence type="ECO:0000256" key="4">
    <source>
        <dbReference type="ARBA" id="ARBA00022840"/>
    </source>
</evidence>
<dbReference type="RefSeq" id="WP_386187386.1">
    <property type="nucleotide sequence ID" value="NZ_JBHSBC010000001.1"/>
</dbReference>
<feature type="compositionally biased region" description="Low complexity" evidence="5">
    <location>
        <begin position="292"/>
        <end position="312"/>
    </location>
</feature>
<sequence>MGDFNPLTPEDPERIGVYLLTGRLGDASGQTVYLGRLPDQETTRVIRLLPALPGADPQTRERITNRLHAAKRISGAHTAKLVEVGWFDDSPYVVHEHVEGRSLRETVTADGPLDPDALERLASGTLAALTAIHLAGLAHGGLNPDTVVLSAEGPRVRDTALGVTGPEPDYHAPELVHANLTGGPAPAPGRPADLFAWAATIAYAATGRAPFGGDPQAVLNGSPDLTGLAPALTALLISCLDKQPQQRPDTKAAMLQLLGDRPALTGTAVTGGAVTGGAVTGSAVTGDAVAPAVPQQQDAAASQPAASAGWSAPPLPKDTSASTQPPIVLQVAATTTGSKKPGGLLLAACVGTVAVLAGAGIWAAGNYTSLNNVERASADGKVANPLELVDQGKGRQPYPTNGTGGQGQQGTDDPSDRVTVPWGTTPDPNVPDVAPLQLTTEAPTGEPPVPTLTSFTTPPPAVPTTPPIPPTNVPAPPSTAPTAETSAKPTGKPTGKPSQTAEPTQAHTPTPTVTVTVTPTVPPSGPATASPSGSPTASPSGTSTASPSPNGSPEPSQTASPSPAPTATPTPAASASAQPTHAARPTPSPTPTRTARTPEETKTVRSTPTRTAKPETKPETERPSEKPIEPGNVRPPLQPTAEPSTAKPPAEESRPQTNPYTPQQACGAGYYVQRSVPFTGGAVYQLYNSSTGSNCVVTMKTTDIGKATSVWATLQVKDGGSKTERGEFKYYAGPVILPAKGKCVSISGGNSADSASAPPANCG</sequence>
<organism evidence="7 8">
    <name type="scientific">Streptosporangium jomthongense</name>
    <dbReference type="NCBI Taxonomy" id="1193683"/>
    <lineage>
        <taxon>Bacteria</taxon>
        <taxon>Bacillati</taxon>
        <taxon>Actinomycetota</taxon>
        <taxon>Actinomycetes</taxon>
        <taxon>Streptosporangiales</taxon>
        <taxon>Streptosporangiaceae</taxon>
        <taxon>Streptosporangium</taxon>
    </lineage>
</organism>
<evidence type="ECO:0000313" key="7">
    <source>
        <dbReference type="EMBL" id="MFC3978986.1"/>
    </source>
</evidence>
<feature type="compositionally biased region" description="Basic and acidic residues" evidence="5">
    <location>
        <begin position="612"/>
        <end position="628"/>
    </location>
</feature>
<feature type="compositionally biased region" description="Low complexity" evidence="5">
    <location>
        <begin position="526"/>
        <end position="561"/>
    </location>
</feature>
<evidence type="ECO:0000256" key="5">
    <source>
        <dbReference type="SAM" id="MobiDB-lite"/>
    </source>
</evidence>
<keyword evidence="7" id="KW-0723">Serine/threonine-protein kinase</keyword>
<keyword evidence="1" id="KW-0808">Transferase</keyword>
<feature type="domain" description="Protein kinase" evidence="6">
    <location>
        <begin position="18"/>
        <end position="264"/>
    </location>
</feature>
<dbReference type="InterPro" id="IPR000719">
    <property type="entry name" value="Prot_kinase_dom"/>
</dbReference>
<dbReference type="Gene3D" id="3.30.200.20">
    <property type="entry name" value="Phosphorylase Kinase, domain 1"/>
    <property type="match status" value="1"/>
</dbReference>
<evidence type="ECO:0000256" key="2">
    <source>
        <dbReference type="ARBA" id="ARBA00022741"/>
    </source>
</evidence>
<dbReference type="InterPro" id="IPR011009">
    <property type="entry name" value="Kinase-like_dom_sf"/>
</dbReference>
<dbReference type="GO" id="GO:0004674">
    <property type="term" value="F:protein serine/threonine kinase activity"/>
    <property type="evidence" value="ECO:0007669"/>
    <property type="project" value="UniProtKB-KW"/>
</dbReference>
<gene>
    <name evidence="7" type="ORF">ACFOYY_02570</name>
</gene>
<keyword evidence="2" id="KW-0547">Nucleotide-binding</keyword>
<dbReference type="PROSITE" id="PS50011">
    <property type="entry name" value="PROTEIN_KINASE_DOM"/>
    <property type="match status" value="1"/>
</dbReference>
<feature type="compositionally biased region" description="Low complexity" evidence="5">
    <location>
        <begin position="480"/>
        <end position="490"/>
    </location>
</feature>
<keyword evidence="3 7" id="KW-0418">Kinase</keyword>
<feature type="compositionally biased region" description="Pro residues" evidence="5">
    <location>
        <begin position="457"/>
        <end position="479"/>
    </location>
</feature>
<dbReference type="EMBL" id="JBHSBC010000001">
    <property type="protein sequence ID" value="MFC3978986.1"/>
    <property type="molecule type" value="Genomic_DNA"/>
</dbReference>
<comment type="caution">
    <text evidence="7">The sequence shown here is derived from an EMBL/GenBank/DDBJ whole genome shotgun (WGS) entry which is preliminary data.</text>
</comment>
<keyword evidence="4" id="KW-0067">ATP-binding</keyword>
<protein>
    <submittedName>
        <fullName evidence="7">Serine/threonine protein kinase</fullName>
    </submittedName>
</protein>
<feature type="compositionally biased region" description="Low complexity" evidence="5">
    <location>
        <begin position="569"/>
        <end position="595"/>
    </location>
</feature>
<feature type="region of interest" description="Disordered" evidence="5">
    <location>
        <begin position="390"/>
        <end position="662"/>
    </location>
</feature>
<accession>A0ABV8ETB5</accession>
<dbReference type="Proteomes" id="UP001595698">
    <property type="component" value="Unassembled WGS sequence"/>
</dbReference>
<evidence type="ECO:0000256" key="3">
    <source>
        <dbReference type="ARBA" id="ARBA00022777"/>
    </source>
</evidence>
<dbReference type="Gene3D" id="1.10.510.10">
    <property type="entry name" value="Transferase(Phosphotransferase) domain 1"/>
    <property type="match status" value="1"/>
</dbReference>
<proteinExistence type="predicted"/>
<evidence type="ECO:0000313" key="8">
    <source>
        <dbReference type="Proteomes" id="UP001595698"/>
    </source>
</evidence>
<evidence type="ECO:0000256" key="1">
    <source>
        <dbReference type="ARBA" id="ARBA00022679"/>
    </source>
</evidence>
<evidence type="ECO:0000259" key="6">
    <source>
        <dbReference type="PROSITE" id="PS50011"/>
    </source>
</evidence>
<feature type="compositionally biased region" description="Polar residues" evidence="5">
    <location>
        <begin position="496"/>
        <end position="507"/>
    </location>
</feature>
<dbReference type="SUPFAM" id="SSF56112">
    <property type="entry name" value="Protein kinase-like (PK-like)"/>
    <property type="match status" value="1"/>
</dbReference>
<dbReference type="PANTHER" id="PTHR43289">
    <property type="entry name" value="MITOGEN-ACTIVATED PROTEIN KINASE KINASE KINASE 20-RELATED"/>
    <property type="match status" value="1"/>
</dbReference>
<feature type="region of interest" description="Disordered" evidence="5">
    <location>
        <begin position="292"/>
        <end position="323"/>
    </location>
</feature>
<keyword evidence="8" id="KW-1185">Reference proteome</keyword>